<gene>
    <name evidence="2" type="ORF">GCM10011322_13150</name>
</gene>
<protein>
    <submittedName>
        <fullName evidence="2">Diguanylate phosphodiesterase</fullName>
    </submittedName>
</protein>
<dbReference type="InterPro" id="IPR001633">
    <property type="entry name" value="EAL_dom"/>
</dbReference>
<comment type="caution">
    <text evidence="2">The sequence shown here is derived from an EMBL/GenBank/DDBJ whole genome shotgun (WGS) entry which is preliminary data.</text>
</comment>
<reference evidence="2 3" key="1">
    <citation type="journal article" date="2014" name="Int. J. Syst. Evol. Microbiol.">
        <title>Complete genome sequence of Corynebacterium casei LMG S-19264T (=DSM 44701T), isolated from a smear-ripened cheese.</title>
        <authorList>
            <consortium name="US DOE Joint Genome Institute (JGI-PGF)"/>
            <person name="Walter F."/>
            <person name="Albersmeier A."/>
            <person name="Kalinowski J."/>
            <person name="Ruckert C."/>
        </authorList>
    </citation>
    <scope>NUCLEOTIDE SEQUENCE [LARGE SCALE GENOMIC DNA]</scope>
    <source>
        <strain evidence="2 3">CGMCC 1.9161</strain>
    </source>
</reference>
<dbReference type="SMART" id="SM00052">
    <property type="entry name" value="EAL"/>
    <property type="match status" value="1"/>
</dbReference>
<dbReference type="PANTHER" id="PTHR33121:SF15">
    <property type="entry name" value="BLUE LIGHT- AND TEMPERATURE-REGULATED ANTIREPRESSOR BLUF"/>
    <property type="match status" value="1"/>
</dbReference>
<dbReference type="Pfam" id="PF00563">
    <property type="entry name" value="EAL"/>
    <property type="match status" value="1"/>
</dbReference>
<dbReference type="Proteomes" id="UP000600449">
    <property type="component" value="Unassembled WGS sequence"/>
</dbReference>
<name>A0A917Q690_9HYPH</name>
<dbReference type="RefSeq" id="WP_373290556.1">
    <property type="nucleotide sequence ID" value="NZ_BMMF01000003.1"/>
</dbReference>
<accession>A0A917Q690</accession>
<dbReference type="CDD" id="cd01948">
    <property type="entry name" value="EAL"/>
    <property type="match status" value="1"/>
</dbReference>
<keyword evidence="3" id="KW-1185">Reference proteome</keyword>
<proteinExistence type="predicted"/>
<evidence type="ECO:0000313" key="3">
    <source>
        <dbReference type="Proteomes" id="UP000600449"/>
    </source>
</evidence>
<dbReference type="Gene3D" id="3.20.20.450">
    <property type="entry name" value="EAL domain"/>
    <property type="match status" value="1"/>
</dbReference>
<dbReference type="EMBL" id="BMMF01000003">
    <property type="protein sequence ID" value="GGK27974.1"/>
    <property type="molecule type" value="Genomic_DNA"/>
</dbReference>
<evidence type="ECO:0000313" key="2">
    <source>
        <dbReference type="EMBL" id="GGK27974.1"/>
    </source>
</evidence>
<dbReference type="InterPro" id="IPR035919">
    <property type="entry name" value="EAL_sf"/>
</dbReference>
<organism evidence="2 3">
    <name type="scientific">Salinarimonas ramus</name>
    <dbReference type="NCBI Taxonomy" id="690164"/>
    <lineage>
        <taxon>Bacteria</taxon>
        <taxon>Pseudomonadati</taxon>
        <taxon>Pseudomonadota</taxon>
        <taxon>Alphaproteobacteria</taxon>
        <taxon>Hyphomicrobiales</taxon>
        <taxon>Salinarimonadaceae</taxon>
        <taxon>Salinarimonas</taxon>
    </lineage>
</organism>
<dbReference type="AlphaFoldDB" id="A0A917Q690"/>
<feature type="domain" description="EAL" evidence="1">
    <location>
        <begin position="12"/>
        <end position="260"/>
    </location>
</feature>
<evidence type="ECO:0000259" key="1">
    <source>
        <dbReference type="PROSITE" id="PS50883"/>
    </source>
</evidence>
<dbReference type="SUPFAM" id="SSF141868">
    <property type="entry name" value="EAL domain-like"/>
    <property type="match status" value="1"/>
</dbReference>
<dbReference type="PANTHER" id="PTHR33121">
    <property type="entry name" value="CYCLIC DI-GMP PHOSPHODIESTERASE PDEF"/>
    <property type="match status" value="1"/>
</dbReference>
<sequence>MPHAATLATTTTGRADACIACATSPARDFAITMAFQPIVNVDTGRPYAYEALVRGTDGAGAGAVIAAVGCDAIYAFDQACRVKAIGLAAELGLADTGALLSINFLPNAVYEPRACIRRTLVAAKRHDFPLDRLMFELSETERLADDDHLAHIVREYRSMGFTTAIDDFGAGHSGLGLLARFRPDAIKIDMQLVRDIDGDPARRAIVRSIVSLTRELGVTIIAEGIETRAESEALARLGVVLQQGYRFARPALEALPAIAA</sequence>
<dbReference type="InterPro" id="IPR050706">
    <property type="entry name" value="Cyclic-di-GMP_PDE-like"/>
</dbReference>
<dbReference type="PROSITE" id="PS50883">
    <property type="entry name" value="EAL"/>
    <property type="match status" value="1"/>
</dbReference>
<dbReference type="GO" id="GO:0071111">
    <property type="term" value="F:cyclic-guanylate-specific phosphodiesterase activity"/>
    <property type="evidence" value="ECO:0007669"/>
    <property type="project" value="InterPro"/>
</dbReference>